<organism evidence="1 2">
    <name type="scientific">Panagrolaimus sp. ES5</name>
    <dbReference type="NCBI Taxonomy" id="591445"/>
    <lineage>
        <taxon>Eukaryota</taxon>
        <taxon>Metazoa</taxon>
        <taxon>Ecdysozoa</taxon>
        <taxon>Nematoda</taxon>
        <taxon>Chromadorea</taxon>
        <taxon>Rhabditida</taxon>
        <taxon>Tylenchina</taxon>
        <taxon>Panagrolaimomorpha</taxon>
        <taxon>Panagrolaimoidea</taxon>
        <taxon>Panagrolaimidae</taxon>
        <taxon>Panagrolaimus</taxon>
    </lineage>
</organism>
<name>A0AC34FNJ5_9BILA</name>
<proteinExistence type="predicted"/>
<evidence type="ECO:0000313" key="2">
    <source>
        <dbReference type="WBParaSite" id="ES5_v2.g18896.t1"/>
    </source>
</evidence>
<dbReference type="WBParaSite" id="ES5_v2.g18896.t1">
    <property type="protein sequence ID" value="ES5_v2.g18896.t1"/>
    <property type="gene ID" value="ES5_v2.g18896"/>
</dbReference>
<protein>
    <submittedName>
        <fullName evidence="2">Uncharacterized protein</fullName>
    </submittedName>
</protein>
<sequence>MILNSLGQCHMHDEKDKEQNNPFEFPRQQKDNIIEPEVAQFKASQKLINPNQQTPYKYESIFPEPEDVAKKYGAKITWGDYDESDLPALDAMYKARAVLQTACQNVFDEPWKALAEANAVASEEPELAAQAFVKIEAAASRLITKIQAATGGEKNGDEYASKMNADPIALLSQTVASSATAQIQSKVPTASIGSHSLDVVQLEAQSPLASIESRALAALLRKSPASSIGSYSLAVPQLGGAPGPSAAATTTSILPAQPPVSILASNPFAEAQIPAETSLPSVKFLNFVQNHKPQKRPLNLNNLKFGSLISFLDGGVPRNATVAAINHNRVKEISSVSVTYQIHGKMMSKKVQPSKVCHPTFSIYPYMS</sequence>
<dbReference type="Proteomes" id="UP000887579">
    <property type="component" value="Unplaced"/>
</dbReference>
<evidence type="ECO:0000313" key="1">
    <source>
        <dbReference type="Proteomes" id="UP000887579"/>
    </source>
</evidence>
<accession>A0AC34FNJ5</accession>
<reference evidence="2" key="1">
    <citation type="submission" date="2022-11" db="UniProtKB">
        <authorList>
            <consortium name="WormBaseParasite"/>
        </authorList>
    </citation>
    <scope>IDENTIFICATION</scope>
</reference>